<dbReference type="PANTHER" id="PTHR30270:SF0">
    <property type="entry name" value="THIAMINE-MONOPHOSPHATE KINASE"/>
    <property type="match status" value="1"/>
</dbReference>
<comment type="catalytic activity">
    <reaction evidence="1">
        <text>thiamine phosphate + ATP = thiamine diphosphate + ADP</text>
        <dbReference type="Rhea" id="RHEA:15913"/>
        <dbReference type="ChEBI" id="CHEBI:30616"/>
        <dbReference type="ChEBI" id="CHEBI:37575"/>
        <dbReference type="ChEBI" id="CHEBI:58937"/>
        <dbReference type="ChEBI" id="CHEBI:456216"/>
        <dbReference type="EC" id="2.7.4.16"/>
    </reaction>
</comment>
<feature type="domain" description="PurM-like C-terminal" evidence="3">
    <location>
        <begin position="154"/>
        <end position="302"/>
    </location>
</feature>
<dbReference type="InterPro" id="IPR006283">
    <property type="entry name" value="ThiL-like"/>
</dbReference>
<feature type="binding site" evidence="1">
    <location>
        <position position="124"/>
    </location>
    <ligand>
        <name>Mg(2+)</name>
        <dbReference type="ChEBI" id="CHEBI:18420"/>
        <label>1</label>
    </ligand>
</feature>
<dbReference type="EMBL" id="RHIB01000003">
    <property type="protein sequence ID" value="RNA66582.1"/>
    <property type="molecule type" value="Genomic_DNA"/>
</dbReference>
<feature type="binding site" evidence="1">
    <location>
        <position position="74"/>
    </location>
    <ligand>
        <name>Mg(2+)</name>
        <dbReference type="ChEBI" id="CHEBI:18420"/>
        <label>4</label>
    </ligand>
</feature>
<feature type="binding site" evidence="1">
    <location>
        <position position="52"/>
    </location>
    <ligand>
        <name>substrate</name>
    </ligand>
</feature>
<protein>
    <recommendedName>
        <fullName evidence="1">Thiamine-monophosphate kinase</fullName>
        <shortName evidence="1">TMP kinase</shortName>
        <shortName evidence="1">Thiamine-phosphate kinase</shortName>
        <ecNumber evidence="1">2.7.4.16</ecNumber>
    </recommendedName>
</protein>
<dbReference type="RefSeq" id="WP_122900169.1">
    <property type="nucleotide sequence ID" value="NZ_RHIB01000003.1"/>
</dbReference>
<dbReference type="Gene3D" id="3.30.1330.10">
    <property type="entry name" value="PurM-like, N-terminal domain"/>
    <property type="match status" value="1"/>
</dbReference>
<comment type="miscellaneous">
    <text evidence="1">Reaction mechanism of ThiL seems to utilize a direct, inline transfer of the gamma-phosphate of ATP to TMP rather than a phosphorylated enzyme intermediate.</text>
</comment>
<dbReference type="SUPFAM" id="SSF55326">
    <property type="entry name" value="PurM N-terminal domain-like"/>
    <property type="match status" value="1"/>
</dbReference>
<feature type="binding site" evidence="1">
    <location>
        <position position="74"/>
    </location>
    <ligand>
        <name>Mg(2+)</name>
        <dbReference type="ChEBI" id="CHEBI:18420"/>
        <label>3</label>
    </ligand>
</feature>
<feature type="binding site" evidence="1">
    <location>
        <position position="45"/>
    </location>
    <ligand>
        <name>Mg(2+)</name>
        <dbReference type="ChEBI" id="CHEBI:18420"/>
        <label>2</label>
    </ligand>
</feature>
<feature type="binding site" evidence="1">
    <location>
        <position position="28"/>
    </location>
    <ligand>
        <name>Mg(2+)</name>
        <dbReference type="ChEBI" id="CHEBI:18420"/>
        <label>3</label>
    </ligand>
</feature>
<keyword evidence="1" id="KW-0067">ATP-binding</keyword>
<dbReference type="PIRSF" id="PIRSF005303">
    <property type="entry name" value="Thiam_monoph_kin"/>
    <property type="match status" value="1"/>
</dbReference>
<dbReference type="HAMAP" id="MF_02128">
    <property type="entry name" value="TMP_kinase"/>
    <property type="match status" value="1"/>
</dbReference>
<keyword evidence="1" id="KW-0479">Metal-binding</keyword>
<dbReference type="OrthoDB" id="9802811at2"/>
<keyword evidence="1 4" id="KW-0808">Transferase</keyword>
<feature type="binding site" evidence="1">
    <location>
        <position position="28"/>
    </location>
    <ligand>
        <name>Mg(2+)</name>
        <dbReference type="ChEBI" id="CHEBI:18420"/>
        <label>4</label>
    </ligand>
</feature>
<dbReference type="Proteomes" id="UP000278746">
    <property type="component" value="Unassembled WGS sequence"/>
</dbReference>
<feature type="binding site" evidence="1">
    <location>
        <begin position="123"/>
        <end position="124"/>
    </location>
    <ligand>
        <name>ATP</name>
        <dbReference type="ChEBI" id="CHEBI:30616"/>
    </ligand>
</feature>
<evidence type="ECO:0000313" key="5">
    <source>
        <dbReference type="Proteomes" id="UP000278746"/>
    </source>
</evidence>
<dbReference type="GO" id="GO:0000287">
    <property type="term" value="F:magnesium ion binding"/>
    <property type="evidence" value="ECO:0007669"/>
    <property type="project" value="UniProtKB-UniRule"/>
</dbReference>
<dbReference type="InterPro" id="IPR016188">
    <property type="entry name" value="PurM-like_N"/>
</dbReference>
<feature type="binding site" evidence="1">
    <location>
        <position position="106"/>
    </location>
    <ligand>
        <name>ATP</name>
        <dbReference type="ChEBI" id="CHEBI:30616"/>
    </ligand>
</feature>
<dbReference type="Pfam" id="PF00586">
    <property type="entry name" value="AIRS"/>
    <property type="match status" value="1"/>
</dbReference>
<comment type="pathway">
    <text evidence="1">Cofactor biosynthesis; thiamine diphosphate biosynthesis; thiamine diphosphate from thiamine phosphate: step 1/1.</text>
</comment>
<feature type="binding site" evidence="1">
    <location>
        <position position="317"/>
    </location>
    <ligand>
        <name>substrate</name>
    </ligand>
</feature>
<dbReference type="NCBIfam" id="TIGR01379">
    <property type="entry name" value="thiL"/>
    <property type="match status" value="1"/>
</dbReference>
<keyword evidence="1" id="KW-0547">Nucleotide-binding</keyword>
<reference evidence="4 5" key="1">
    <citation type="submission" date="2018-10" db="EMBL/GenBank/DDBJ databases">
        <title>Bacillus Keqinensis sp. nov., a moderately halophilic bacterium isolated from a saline-alkaline lake.</title>
        <authorList>
            <person name="Wang H."/>
        </authorList>
    </citation>
    <scope>NUCLEOTIDE SEQUENCE [LARGE SCALE GENOMIC DNA]</scope>
    <source>
        <strain evidence="4 5">KQ-3</strain>
    </source>
</reference>
<dbReference type="AlphaFoldDB" id="A0A3M7TM98"/>
<gene>
    <name evidence="1 4" type="primary">thiL</name>
    <name evidence="4" type="ORF">EBO34_15285</name>
</gene>
<dbReference type="Gene3D" id="3.90.650.10">
    <property type="entry name" value="PurM-like C-terminal domain"/>
    <property type="match status" value="1"/>
</dbReference>
<dbReference type="SUPFAM" id="SSF56042">
    <property type="entry name" value="PurM C-terminal domain-like"/>
    <property type="match status" value="1"/>
</dbReference>
<feature type="binding site" evidence="1">
    <location>
        <position position="261"/>
    </location>
    <ligand>
        <name>substrate</name>
    </ligand>
</feature>
<comment type="caution">
    <text evidence="4">The sequence shown here is derived from an EMBL/GenBank/DDBJ whole genome shotgun (WGS) entry which is preliminary data.</text>
</comment>
<keyword evidence="1 4" id="KW-0418">Kinase</keyword>
<accession>A0A3M7TM98</accession>
<keyword evidence="1" id="KW-0460">Magnesium</keyword>
<evidence type="ECO:0000259" key="2">
    <source>
        <dbReference type="Pfam" id="PF00586"/>
    </source>
</evidence>
<dbReference type="InterPro" id="IPR036921">
    <property type="entry name" value="PurM-like_N_sf"/>
</dbReference>
<dbReference type="GO" id="GO:0009030">
    <property type="term" value="F:thiamine-phosphate kinase activity"/>
    <property type="evidence" value="ECO:0007669"/>
    <property type="project" value="UniProtKB-UniRule"/>
</dbReference>
<feature type="binding site" evidence="1">
    <location>
        <position position="213"/>
    </location>
    <ligand>
        <name>Mg(2+)</name>
        <dbReference type="ChEBI" id="CHEBI:18420"/>
        <label>3</label>
    </ligand>
</feature>
<dbReference type="EC" id="2.7.4.16" evidence="1"/>
<dbReference type="CDD" id="cd02194">
    <property type="entry name" value="ThiL"/>
    <property type="match status" value="1"/>
</dbReference>
<dbReference type="InterPro" id="IPR036676">
    <property type="entry name" value="PurM-like_C_sf"/>
</dbReference>
<feature type="binding site" evidence="1">
    <location>
        <position position="74"/>
    </location>
    <ligand>
        <name>Mg(2+)</name>
        <dbReference type="ChEBI" id="CHEBI:18420"/>
        <label>2</label>
    </ligand>
</feature>
<sequence>MKDEFSFIRSIQPDRHHQPTVVAGIGDDAALYDAEEGFHEIAAVDTLVEDMHFTKKTMTPFHIGYKALAVNVSDIAAMGGRPVYYLVSVSVPKSGSWSEAELQEMYKGMTVLADEYGVDLIGGDTNATNDKLVVSVTVIGRVEKGVRLLRSNAKPGDVVFVTGPVGSSAAGLHYLLEGDDCPEHYLKAHQMPEPQVSAGRLLAQAGGRIALNDISDGLASEANEIAEASGVTVEIDWSRVPHDLHGETDEYVEKWTLFGGEDFQLIGCTGQQTWERLTESFEKNGQRLIRIGRVVEGKREVFLLKNGERTVLKKGGYNHFVKGD</sequence>
<evidence type="ECO:0000313" key="4">
    <source>
        <dbReference type="EMBL" id="RNA66582.1"/>
    </source>
</evidence>
<dbReference type="Pfam" id="PF02769">
    <property type="entry name" value="AIRS_C"/>
    <property type="match status" value="1"/>
</dbReference>
<dbReference type="InterPro" id="IPR010918">
    <property type="entry name" value="PurM-like_C_dom"/>
</dbReference>
<feature type="domain" description="PurM-like N-terminal" evidence="2">
    <location>
        <begin position="26"/>
        <end position="142"/>
    </location>
</feature>
<dbReference type="GO" id="GO:0009229">
    <property type="term" value="P:thiamine diphosphate biosynthetic process"/>
    <property type="evidence" value="ECO:0007669"/>
    <property type="project" value="UniProtKB-UniRule"/>
</dbReference>
<organism evidence="4 5">
    <name type="scientific">Alteribacter keqinensis</name>
    <dbReference type="NCBI Taxonomy" id="2483800"/>
    <lineage>
        <taxon>Bacteria</taxon>
        <taxon>Bacillati</taxon>
        <taxon>Bacillota</taxon>
        <taxon>Bacilli</taxon>
        <taxon>Bacillales</taxon>
        <taxon>Bacillaceae</taxon>
        <taxon>Alteribacter</taxon>
    </lineage>
</organism>
<dbReference type="PANTHER" id="PTHR30270">
    <property type="entry name" value="THIAMINE-MONOPHOSPHATE KINASE"/>
    <property type="match status" value="1"/>
</dbReference>
<dbReference type="GO" id="GO:0009228">
    <property type="term" value="P:thiamine biosynthetic process"/>
    <property type="evidence" value="ECO:0007669"/>
    <property type="project" value="UniProtKB-KW"/>
</dbReference>
<evidence type="ECO:0000259" key="3">
    <source>
        <dbReference type="Pfam" id="PF02769"/>
    </source>
</evidence>
<evidence type="ECO:0000256" key="1">
    <source>
        <dbReference type="HAMAP-Rule" id="MF_02128"/>
    </source>
</evidence>
<comment type="function">
    <text evidence="1">Catalyzes the ATP-dependent phosphorylation of thiamine-monophosphate (TMP) to form thiamine-pyrophosphate (TPP), the active form of vitamin B1.</text>
</comment>
<name>A0A3M7TM98_9BACI</name>
<feature type="binding site" evidence="1">
    <location>
        <position position="216"/>
    </location>
    <ligand>
        <name>Mg(2+)</name>
        <dbReference type="ChEBI" id="CHEBI:18420"/>
        <label>5</label>
    </ligand>
</feature>
<feature type="binding site" evidence="1">
    <location>
        <position position="150"/>
    </location>
    <ligand>
        <name>ATP</name>
        <dbReference type="ChEBI" id="CHEBI:30616"/>
    </ligand>
</feature>
<keyword evidence="1" id="KW-0784">Thiamine biosynthesis</keyword>
<comment type="similarity">
    <text evidence="1">Belongs to the thiamine-monophosphate kinase family.</text>
</comment>
<feature type="binding site" evidence="1">
    <location>
        <position position="45"/>
    </location>
    <ligand>
        <name>Mg(2+)</name>
        <dbReference type="ChEBI" id="CHEBI:18420"/>
        <label>1</label>
    </ligand>
</feature>
<comment type="caution">
    <text evidence="1">Lacks conserved residue(s) required for the propagation of feature annotation.</text>
</comment>
<proteinExistence type="inferred from homology"/>
<dbReference type="UniPathway" id="UPA00060">
    <property type="reaction ID" value="UER00142"/>
</dbReference>
<dbReference type="GO" id="GO:0005524">
    <property type="term" value="F:ATP binding"/>
    <property type="evidence" value="ECO:0007669"/>
    <property type="project" value="UniProtKB-UniRule"/>
</dbReference>
<keyword evidence="5" id="KW-1185">Reference proteome</keyword>
<feature type="binding site" evidence="1">
    <location>
        <position position="215"/>
    </location>
    <ligand>
        <name>ATP</name>
        <dbReference type="ChEBI" id="CHEBI:30616"/>
    </ligand>
</feature>